<dbReference type="Proteomes" id="UP000823388">
    <property type="component" value="Chromosome 2K"/>
</dbReference>
<comment type="caution">
    <text evidence="2">The sequence shown here is derived from an EMBL/GenBank/DDBJ whole genome shotgun (WGS) entry which is preliminary data.</text>
</comment>
<keyword evidence="1" id="KW-0732">Signal</keyword>
<feature type="chain" id="PRO_5035742082" evidence="1">
    <location>
        <begin position="28"/>
        <end position="155"/>
    </location>
</feature>
<feature type="signal peptide" evidence="1">
    <location>
        <begin position="1"/>
        <end position="27"/>
    </location>
</feature>
<organism evidence="2 3">
    <name type="scientific">Panicum virgatum</name>
    <name type="common">Blackwell switchgrass</name>
    <dbReference type="NCBI Taxonomy" id="38727"/>
    <lineage>
        <taxon>Eukaryota</taxon>
        <taxon>Viridiplantae</taxon>
        <taxon>Streptophyta</taxon>
        <taxon>Embryophyta</taxon>
        <taxon>Tracheophyta</taxon>
        <taxon>Spermatophyta</taxon>
        <taxon>Magnoliopsida</taxon>
        <taxon>Liliopsida</taxon>
        <taxon>Poales</taxon>
        <taxon>Poaceae</taxon>
        <taxon>PACMAD clade</taxon>
        <taxon>Panicoideae</taxon>
        <taxon>Panicodae</taxon>
        <taxon>Paniceae</taxon>
        <taxon>Panicinae</taxon>
        <taxon>Panicum</taxon>
        <taxon>Panicum sect. Hiantes</taxon>
    </lineage>
</organism>
<dbReference type="EMBL" id="CM029039">
    <property type="protein sequence ID" value="KAG2642762.1"/>
    <property type="molecule type" value="Genomic_DNA"/>
</dbReference>
<evidence type="ECO:0000313" key="3">
    <source>
        <dbReference type="Proteomes" id="UP000823388"/>
    </source>
</evidence>
<gene>
    <name evidence="2" type="ORF">PVAP13_2KG256000</name>
</gene>
<sequence>MASSSVAVLKAAATVAVFALLAMSSHGHPKTGPLCRDCSSQCDTNCSAIVAANCSSYCNPPPGCDGCKTLVLQMCQDCCNSNGTSTLSCCKNDCIGDCGTCGCTSCDIAVQNSCMFACKPNYSACYACTNAVRQQCLTSCNSDCNDNCVKKEKDC</sequence>
<accession>A0A8T0W359</accession>
<keyword evidence="3" id="KW-1185">Reference proteome</keyword>
<dbReference type="AlphaFoldDB" id="A0A8T0W359"/>
<evidence type="ECO:0000256" key="1">
    <source>
        <dbReference type="SAM" id="SignalP"/>
    </source>
</evidence>
<evidence type="ECO:0000313" key="2">
    <source>
        <dbReference type="EMBL" id="KAG2642762.1"/>
    </source>
</evidence>
<name>A0A8T0W359_PANVG</name>
<protein>
    <submittedName>
        <fullName evidence="2">Uncharacterized protein</fullName>
    </submittedName>
</protein>
<proteinExistence type="predicted"/>
<reference evidence="2" key="1">
    <citation type="submission" date="2020-05" db="EMBL/GenBank/DDBJ databases">
        <title>WGS assembly of Panicum virgatum.</title>
        <authorList>
            <person name="Lovell J.T."/>
            <person name="Jenkins J."/>
            <person name="Shu S."/>
            <person name="Juenger T.E."/>
            <person name="Schmutz J."/>
        </authorList>
    </citation>
    <scope>NUCLEOTIDE SEQUENCE</scope>
    <source>
        <strain evidence="2">AP13</strain>
    </source>
</reference>